<feature type="non-terminal residue" evidence="2">
    <location>
        <position position="608"/>
    </location>
</feature>
<sequence>GLKQLKSVLYGKGVVAKAVDIFKTFAKVPLAMRLCLVIQTGGGSATLKVQHNGSAMPSEQYVMNTIAFVLWHMAPPMETTPSTPRLLHLDHAAIQALRHPPELLSADHLPACRISVSAEEVARSKRPVEPPEDAVPTPSCATVYMPARVIPTQAPAMQSDTPSVSSMDTGSRTASMHTERPWRCNDTAPSGSLDKRRLVEYIKTPEPLYACEEDRRRKGERTSTATPPHPPPGPPPRDTEQDSVSESGSMASTTWVGPGHPITGVSDTTYGAAASELPTVGCASDCTGCASCRGPPRSKAHPQDAVRMNPKAPTPVPKGPPERLIRPMQTMPNLPRVSKDPMHDVPVPNAWTSGGETPRNIPDMQDISDQDMTQLRSQLGAQIRGPTAGPGPGVPATRPTAPHDSPEHRNSSRTGSSEAPRNFPDMRDISDQDMTHLLVERQVHGVSLAARKRLRSAPELREDSRQRQQGHVWAGHQELGKAFRREEELEDEALVALSEEALLGGRRNQAQEARHSVSRQTNHWTLDGRGAHDNAGAILAQSGRFAEALRHRIQTGVACEKRPRFTGSRPLLSQTTNANERRFWSQALRVPVLPVPLRPAGPTCTCAR</sequence>
<feature type="compositionally biased region" description="Polar residues" evidence="1">
    <location>
        <begin position="242"/>
        <end position="255"/>
    </location>
</feature>
<name>A0A813ECC9_POLGL</name>
<keyword evidence="3" id="KW-1185">Reference proteome</keyword>
<evidence type="ECO:0000313" key="2">
    <source>
        <dbReference type="EMBL" id="CAE8595268.1"/>
    </source>
</evidence>
<comment type="caution">
    <text evidence="2">The sequence shown here is derived from an EMBL/GenBank/DDBJ whole genome shotgun (WGS) entry which is preliminary data.</text>
</comment>
<feature type="region of interest" description="Disordered" evidence="1">
    <location>
        <begin position="152"/>
        <end position="191"/>
    </location>
</feature>
<proteinExistence type="predicted"/>
<evidence type="ECO:0000313" key="3">
    <source>
        <dbReference type="Proteomes" id="UP000654075"/>
    </source>
</evidence>
<reference evidence="2" key="1">
    <citation type="submission" date="2021-02" db="EMBL/GenBank/DDBJ databases">
        <authorList>
            <person name="Dougan E. K."/>
            <person name="Rhodes N."/>
            <person name="Thang M."/>
            <person name="Chan C."/>
        </authorList>
    </citation>
    <scope>NUCLEOTIDE SEQUENCE</scope>
</reference>
<dbReference type="AlphaFoldDB" id="A0A813ECC9"/>
<feature type="compositionally biased region" description="Polar residues" evidence="1">
    <location>
        <begin position="155"/>
        <end position="176"/>
    </location>
</feature>
<feature type="compositionally biased region" description="Pro residues" evidence="1">
    <location>
        <begin position="227"/>
        <end position="236"/>
    </location>
</feature>
<protein>
    <submittedName>
        <fullName evidence="2">Uncharacterized protein</fullName>
    </submittedName>
</protein>
<feature type="region of interest" description="Disordered" evidence="1">
    <location>
        <begin position="382"/>
        <end position="428"/>
    </location>
</feature>
<feature type="region of interest" description="Disordered" evidence="1">
    <location>
        <begin position="293"/>
        <end position="365"/>
    </location>
</feature>
<feature type="region of interest" description="Disordered" evidence="1">
    <location>
        <begin position="209"/>
        <end position="260"/>
    </location>
</feature>
<evidence type="ECO:0000256" key="1">
    <source>
        <dbReference type="SAM" id="MobiDB-lite"/>
    </source>
</evidence>
<dbReference type="EMBL" id="CAJNNV010007703">
    <property type="protein sequence ID" value="CAE8595268.1"/>
    <property type="molecule type" value="Genomic_DNA"/>
</dbReference>
<gene>
    <name evidence="2" type="ORF">PGLA1383_LOCUS13785</name>
</gene>
<organism evidence="2 3">
    <name type="scientific">Polarella glacialis</name>
    <name type="common">Dinoflagellate</name>
    <dbReference type="NCBI Taxonomy" id="89957"/>
    <lineage>
        <taxon>Eukaryota</taxon>
        <taxon>Sar</taxon>
        <taxon>Alveolata</taxon>
        <taxon>Dinophyceae</taxon>
        <taxon>Suessiales</taxon>
        <taxon>Suessiaceae</taxon>
        <taxon>Polarella</taxon>
    </lineage>
</organism>
<dbReference type="Proteomes" id="UP000654075">
    <property type="component" value="Unassembled WGS sequence"/>
</dbReference>
<accession>A0A813ECC9</accession>
<feature type="compositionally biased region" description="Basic and acidic residues" evidence="1">
    <location>
        <begin position="212"/>
        <end position="221"/>
    </location>
</feature>